<proteinExistence type="predicted"/>
<reference evidence="1 2" key="1">
    <citation type="submission" date="2020-08" db="EMBL/GenBank/DDBJ databases">
        <title>Cohnella phylogeny.</title>
        <authorList>
            <person name="Dunlap C."/>
        </authorList>
    </citation>
    <scope>NUCLEOTIDE SEQUENCE [LARGE SCALE GENOMIC DNA]</scope>
    <source>
        <strain evidence="1 2">CBP 2801</strain>
    </source>
</reference>
<name>A0A7X0SG99_9BACL</name>
<keyword evidence="2" id="KW-1185">Reference proteome</keyword>
<dbReference type="EMBL" id="JACJVO010000001">
    <property type="protein sequence ID" value="MBB6729421.1"/>
    <property type="molecule type" value="Genomic_DNA"/>
</dbReference>
<gene>
    <name evidence="1" type="ORF">H7C18_00735</name>
</gene>
<dbReference type="RefSeq" id="WP_185127089.1">
    <property type="nucleotide sequence ID" value="NZ_JACJVO010000001.1"/>
</dbReference>
<protein>
    <submittedName>
        <fullName evidence="1">Uncharacterized protein</fullName>
    </submittedName>
</protein>
<evidence type="ECO:0000313" key="1">
    <source>
        <dbReference type="EMBL" id="MBB6729421.1"/>
    </source>
</evidence>
<accession>A0A7X0SG99</accession>
<organism evidence="1 2">
    <name type="scientific">Cohnella zeiphila</name>
    <dbReference type="NCBI Taxonomy" id="2761120"/>
    <lineage>
        <taxon>Bacteria</taxon>
        <taxon>Bacillati</taxon>
        <taxon>Bacillota</taxon>
        <taxon>Bacilli</taxon>
        <taxon>Bacillales</taxon>
        <taxon>Paenibacillaceae</taxon>
        <taxon>Cohnella</taxon>
    </lineage>
</organism>
<sequence length="83" mass="9581">MISEEQLDKYRLDGTKVRVVRDVLEINDVVGFVVAWDDESMLIRRPNRRVVKLKRAYAIAPASEPRAVPLTDKAEERLEEDEA</sequence>
<dbReference type="Proteomes" id="UP000564644">
    <property type="component" value="Unassembled WGS sequence"/>
</dbReference>
<evidence type="ECO:0000313" key="2">
    <source>
        <dbReference type="Proteomes" id="UP000564644"/>
    </source>
</evidence>
<comment type="caution">
    <text evidence="1">The sequence shown here is derived from an EMBL/GenBank/DDBJ whole genome shotgun (WGS) entry which is preliminary data.</text>
</comment>
<dbReference type="AlphaFoldDB" id="A0A7X0SG99"/>